<dbReference type="PANTHER" id="PTHR19848">
    <property type="entry name" value="WD40 REPEAT PROTEIN"/>
    <property type="match status" value="1"/>
</dbReference>
<keyword evidence="1 3" id="KW-0853">WD repeat</keyword>
<dbReference type="InterPro" id="IPR001680">
    <property type="entry name" value="WD40_rpt"/>
</dbReference>
<sequence>MDFTKTHIEFDHKHTSPLVSCRFSPKGENVFFGAEDYKVWRWNWKEDTKTEFKTDAWVMSLAFSNDGETLITGGYDGRLMWWSSTAESSEPIRIIEGHEGWIRALAVSPDGKLLASVGNDRVIRLWNLADGTSFKEFHGQPEGSEGSIRHASYIYNVAFHPEGKSLVTGDLMGQLIEWSLETGVPQRAWTAESLSKYDKGFRAQIGGFRSLLFNADGSKLYASGITNVSNAFAGVGNPSVVEFDWKEGKQLIEYLSKPKLQGVAWGAAVHSDGTIIGAHGGSNGNLMFWKPGEAEAAFQLKLPQNARALDLHPEEERVAVACSDGHLRIYRLGPKA</sequence>
<dbReference type="PROSITE" id="PS50294">
    <property type="entry name" value="WD_REPEATS_REGION"/>
    <property type="match status" value="1"/>
</dbReference>
<keyword evidence="2" id="KW-0677">Repeat</keyword>
<feature type="repeat" description="WD" evidence="3">
    <location>
        <begin position="147"/>
        <end position="188"/>
    </location>
</feature>
<evidence type="ECO:0000256" key="1">
    <source>
        <dbReference type="ARBA" id="ARBA00022574"/>
    </source>
</evidence>
<dbReference type="PANTHER" id="PTHR19848:SF7">
    <property type="entry name" value="F-BOX AND WD-40 DOMAIN PROTEIN 7"/>
    <property type="match status" value="1"/>
</dbReference>
<dbReference type="Gene3D" id="2.130.10.10">
    <property type="entry name" value="YVTN repeat-like/Quinoprotein amine dehydrogenase"/>
    <property type="match status" value="2"/>
</dbReference>
<evidence type="ECO:0000313" key="4">
    <source>
        <dbReference type="EMBL" id="TWT61747.1"/>
    </source>
</evidence>
<reference evidence="4 5" key="1">
    <citation type="submission" date="2019-02" db="EMBL/GenBank/DDBJ databases">
        <title>Deep-cultivation of Planctomycetes and their phenomic and genomic characterization uncovers novel biology.</title>
        <authorList>
            <person name="Wiegand S."/>
            <person name="Jogler M."/>
            <person name="Boedeker C."/>
            <person name="Pinto D."/>
            <person name="Vollmers J."/>
            <person name="Rivas-Marin E."/>
            <person name="Kohn T."/>
            <person name="Peeters S.H."/>
            <person name="Heuer A."/>
            <person name="Rast P."/>
            <person name="Oberbeckmann S."/>
            <person name="Bunk B."/>
            <person name="Jeske O."/>
            <person name="Meyerdierks A."/>
            <person name="Storesund J.E."/>
            <person name="Kallscheuer N."/>
            <person name="Luecker S."/>
            <person name="Lage O.M."/>
            <person name="Pohl T."/>
            <person name="Merkel B.J."/>
            <person name="Hornburger P."/>
            <person name="Mueller R.-W."/>
            <person name="Bruemmer F."/>
            <person name="Labrenz M."/>
            <person name="Spormann A.M."/>
            <person name="Op Den Camp H."/>
            <person name="Overmann J."/>
            <person name="Amann R."/>
            <person name="Jetten M.S.M."/>
            <person name="Mascher T."/>
            <person name="Medema M.H."/>
            <person name="Devos D.P."/>
            <person name="Kaster A.-K."/>
            <person name="Ovreas L."/>
            <person name="Rohde M."/>
            <person name="Galperin M.Y."/>
            <person name="Jogler C."/>
        </authorList>
    </citation>
    <scope>NUCLEOTIDE SEQUENCE [LARGE SCALE GENOMIC DNA]</scope>
    <source>
        <strain evidence="4 5">Pan54</strain>
    </source>
</reference>
<dbReference type="Pfam" id="PF00400">
    <property type="entry name" value="WD40"/>
    <property type="match status" value="2"/>
</dbReference>
<accession>A0A5C5XFB4</accession>
<keyword evidence="5" id="KW-1185">Reference proteome</keyword>
<protein>
    <submittedName>
        <fullName evidence="4">WD domain, G-beta repeat</fullName>
    </submittedName>
</protein>
<feature type="repeat" description="WD" evidence="3">
    <location>
        <begin position="95"/>
        <end position="136"/>
    </location>
</feature>
<name>A0A5C5XFB4_9PLAN</name>
<dbReference type="AlphaFoldDB" id="A0A5C5XFB4"/>
<dbReference type="InterPro" id="IPR015943">
    <property type="entry name" value="WD40/YVTN_repeat-like_dom_sf"/>
</dbReference>
<evidence type="ECO:0000256" key="3">
    <source>
        <dbReference type="PROSITE-ProRule" id="PRU00221"/>
    </source>
</evidence>
<dbReference type="PROSITE" id="PS00678">
    <property type="entry name" value="WD_REPEATS_1"/>
    <property type="match status" value="1"/>
</dbReference>
<evidence type="ECO:0000313" key="5">
    <source>
        <dbReference type="Proteomes" id="UP000316095"/>
    </source>
</evidence>
<proteinExistence type="predicted"/>
<feature type="repeat" description="WD" evidence="3">
    <location>
        <begin position="58"/>
        <end position="83"/>
    </location>
</feature>
<dbReference type="EMBL" id="SJPG01000001">
    <property type="protein sequence ID" value="TWT61747.1"/>
    <property type="molecule type" value="Genomic_DNA"/>
</dbReference>
<gene>
    <name evidence="4" type="ORF">Pan54_24840</name>
</gene>
<organism evidence="4 5">
    <name type="scientific">Rubinisphaera italica</name>
    <dbReference type="NCBI Taxonomy" id="2527969"/>
    <lineage>
        <taxon>Bacteria</taxon>
        <taxon>Pseudomonadati</taxon>
        <taxon>Planctomycetota</taxon>
        <taxon>Planctomycetia</taxon>
        <taxon>Planctomycetales</taxon>
        <taxon>Planctomycetaceae</taxon>
        <taxon>Rubinisphaera</taxon>
    </lineage>
</organism>
<dbReference type="PROSITE" id="PS50082">
    <property type="entry name" value="WD_REPEATS_2"/>
    <property type="match status" value="3"/>
</dbReference>
<dbReference type="Proteomes" id="UP000316095">
    <property type="component" value="Unassembled WGS sequence"/>
</dbReference>
<dbReference type="SMART" id="SM00320">
    <property type="entry name" value="WD40"/>
    <property type="match status" value="5"/>
</dbReference>
<dbReference type="RefSeq" id="WP_146503694.1">
    <property type="nucleotide sequence ID" value="NZ_SJPG01000001.1"/>
</dbReference>
<evidence type="ECO:0000256" key="2">
    <source>
        <dbReference type="ARBA" id="ARBA00022737"/>
    </source>
</evidence>
<dbReference type="SUPFAM" id="SSF50978">
    <property type="entry name" value="WD40 repeat-like"/>
    <property type="match status" value="1"/>
</dbReference>
<dbReference type="InterPro" id="IPR036322">
    <property type="entry name" value="WD40_repeat_dom_sf"/>
</dbReference>
<comment type="caution">
    <text evidence="4">The sequence shown here is derived from an EMBL/GenBank/DDBJ whole genome shotgun (WGS) entry which is preliminary data.</text>
</comment>
<dbReference type="InterPro" id="IPR019775">
    <property type="entry name" value="WD40_repeat_CS"/>
</dbReference>
<dbReference type="OrthoDB" id="230341at2"/>